<name>A0ACC3Z2Q7_COLTU</name>
<dbReference type="Proteomes" id="UP000805649">
    <property type="component" value="Unassembled WGS sequence"/>
</dbReference>
<accession>A0ACC3Z2Q7</accession>
<organism evidence="1 2">
    <name type="scientific">Colletotrichum truncatum</name>
    <name type="common">Anthracnose fungus</name>
    <name type="synonym">Colletotrichum capsici</name>
    <dbReference type="NCBI Taxonomy" id="5467"/>
    <lineage>
        <taxon>Eukaryota</taxon>
        <taxon>Fungi</taxon>
        <taxon>Dikarya</taxon>
        <taxon>Ascomycota</taxon>
        <taxon>Pezizomycotina</taxon>
        <taxon>Sordariomycetes</taxon>
        <taxon>Hypocreomycetidae</taxon>
        <taxon>Glomerellales</taxon>
        <taxon>Glomerellaceae</taxon>
        <taxon>Colletotrichum</taxon>
        <taxon>Colletotrichum truncatum species complex</taxon>
    </lineage>
</organism>
<comment type="caution">
    <text evidence="1">The sequence shown here is derived from an EMBL/GenBank/DDBJ whole genome shotgun (WGS) entry which is preliminary data.</text>
</comment>
<protein>
    <submittedName>
        <fullName evidence="1">Alpha beta hydrolase fold protein</fullName>
    </submittedName>
</protein>
<sequence length="304" mass="33762">MPFFSRHKAFSIFYMDEGPSDAPATVLLIPGFSCDMHDWSWQVPFLLSLNLRVISIDPRGQGRSSAPQPTNPHRLPPGSWPGPEGSADPDVIDYYPQSTALDLIALLDHLGISKNLVVMAHSLGTAAAYFIAAERPGLAVALVALDPIHAFTTEMHEQGDAMFDSAETILSGVADHFNTHQYTPASPAWQKTWHIRRMRQLDDNVAFAILWGGTGDPKDRIGSRENAVALFGGRIKCPRLTFGSTDWYIETDLKYMPKADEKLDEIVMIGGKGHWFHQLESEEFNAHLERWLSKVGVLPVKTAE</sequence>
<proteinExistence type="predicted"/>
<keyword evidence="1" id="KW-0378">Hydrolase</keyword>
<gene>
    <name evidence="1" type="ORF">CTRU02_204991</name>
</gene>
<dbReference type="EMBL" id="VUJX02000003">
    <property type="protein sequence ID" value="KAL0938381.1"/>
    <property type="molecule type" value="Genomic_DNA"/>
</dbReference>
<evidence type="ECO:0000313" key="1">
    <source>
        <dbReference type="EMBL" id="KAL0938381.1"/>
    </source>
</evidence>
<reference evidence="1 2" key="1">
    <citation type="journal article" date="2020" name="Phytopathology">
        <title>Genome Sequence Resources of Colletotrichum truncatum, C. plurivorum, C. musicola, and C. sojae: Four Species Pathogenic to Soybean (Glycine max).</title>
        <authorList>
            <person name="Rogerio F."/>
            <person name="Boufleur T.R."/>
            <person name="Ciampi-Guillardi M."/>
            <person name="Sukno S.A."/>
            <person name="Thon M.R."/>
            <person name="Massola Junior N.S."/>
            <person name="Baroncelli R."/>
        </authorList>
    </citation>
    <scope>NUCLEOTIDE SEQUENCE [LARGE SCALE GENOMIC DNA]</scope>
    <source>
        <strain evidence="1 2">CMES1059</strain>
    </source>
</reference>
<keyword evidence="2" id="KW-1185">Reference proteome</keyword>
<evidence type="ECO:0000313" key="2">
    <source>
        <dbReference type="Proteomes" id="UP000805649"/>
    </source>
</evidence>